<dbReference type="Pfam" id="PF13458">
    <property type="entry name" value="Peripla_BP_6"/>
    <property type="match status" value="1"/>
</dbReference>
<dbReference type="InterPro" id="IPR051010">
    <property type="entry name" value="BCAA_transport"/>
</dbReference>
<evidence type="ECO:0000256" key="1">
    <source>
        <dbReference type="ARBA" id="ARBA00010062"/>
    </source>
</evidence>
<dbReference type="PANTHER" id="PTHR30483:SF6">
    <property type="entry name" value="PERIPLASMIC BINDING PROTEIN OF ABC TRANSPORTER FOR NATURAL AMINO ACIDS"/>
    <property type="match status" value="1"/>
</dbReference>
<dbReference type="AlphaFoldDB" id="A0A1G6L287"/>
<dbReference type="PANTHER" id="PTHR30483">
    <property type="entry name" value="LEUCINE-SPECIFIC-BINDING PROTEIN"/>
    <property type="match status" value="1"/>
</dbReference>
<dbReference type="SUPFAM" id="SSF53822">
    <property type="entry name" value="Periplasmic binding protein-like I"/>
    <property type="match status" value="1"/>
</dbReference>
<dbReference type="InterPro" id="IPR028082">
    <property type="entry name" value="Peripla_BP_I"/>
</dbReference>
<evidence type="ECO:0000256" key="2">
    <source>
        <dbReference type="ARBA" id="ARBA00022729"/>
    </source>
</evidence>
<dbReference type="STRING" id="1640674.SAMN05216323_102829"/>
<dbReference type="Proteomes" id="UP000199452">
    <property type="component" value="Unassembled WGS sequence"/>
</dbReference>
<evidence type="ECO:0000259" key="3">
    <source>
        <dbReference type="Pfam" id="PF13458"/>
    </source>
</evidence>
<reference evidence="4 5" key="1">
    <citation type="submission" date="2016-09" db="EMBL/GenBank/DDBJ databases">
        <authorList>
            <person name="Capua I."/>
            <person name="De Benedictis P."/>
            <person name="Joannis T."/>
            <person name="Lombin L.H."/>
            <person name="Cattoli G."/>
        </authorList>
    </citation>
    <scope>NUCLEOTIDE SEQUENCE [LARGE SCALE GENOMIC DNA]</scope>
    <source>
        <strain evidence="4 5">A7P-90m</strain>
    </source>
</reference>
<name>A0A1G6L287_9BACT</name>
<feature type="domain" description="Leucine-binding protein" evidence="3">
    <location>
        <begin position="55"/>
        <end position="332"/>
    </location>
</feature>
<comment type="similarity">
    <text evidence="1">Belongs to the leucine-binding protein family.</text>
</comment>
<organism evidence="4 5">
    <name type="scientific">Williamwhitmania taraxaci</name>
    <dbReference type="NCBI Taxonomy" id="1640674"/>
    <lineage>
        <taxon>Bacteria</taxon>
        <taxon>Pseudomonadati</taxon>
        <taxon>Bacteroidota</taxon>
        <taxon>Bacteroidia</taxon>
        <taxon>Bacteroidales</taxon>
        <taxon>Williamwhitmaniaceae</taxon>
        <taxon>Williamwhitmania</taxon>
    </lineage>
</organism>
<accession>A0A1G6L287</accession>
<proteinExistence type="inferred from homology"/>
<evidence type="ECO:0000313" key="5">
    <source>
        <dbReference type="Proteomes" id="UP000199452"/>
    </source>
</evidence>
<protein>
    <submittedName>
        <fullName evidence="4">Amino acid/amide ABC transporter substrate-binding protein, HAAT family</fullName>
    </submittedName>
</protein>
<evidence type="ECO:0000313" key="4">
    <source>
        <dbReference type="EMBL" id="SDC37188.1"/>
    </source>
</evidence>
<gene>
    <name evidence="4" type="ORF">SAMN05216323_102829</name>
</gene>
<dbReference type="Gene3D" id="3.40.50.2300">
    <property type="match status" value="2"/>
</dbReference>
<keyword evidence="2" id="KW-0732">Signal</keyword>
<sequence>MINNQPIKIGFLTPYSSIYPALTPNIVNGFYCSMPEQYQNLFRFYPEYIKQGGGNIVKEAVQKLIQFDNVDIISGIVSYQKVPELAPIIESRKKLAFFFDMGEYIPYTQHISNHLFFNSFQLWQSEYSLGLWAQKEFGDKGAVIMPLYDAGYHLHSAFRQGTISAGSQWIDNHILPYIEGKSQVKGQLDHFFEKFRKDPPSYIHALFCGTEAIDFLVEFHQSGLAGKIPLIISAHMASEELLDTISNLNMTVYSASLWKYNSQDEMNVRFKQQYTMRTGAKADLFALLGYEMGSLFSQLIPDLLKRDWDAVIRSMKNETVKSPRGDRNFFLDSNYATPIIDIEKIEIGNNCVRKMIIGQGRSLKYNHEIFSEIHDECITGWQNPYLCV</sequence>
<keyword evidence="5" id="KW-1185">Reference proteome</keyword>
<dbReference type="InterPro" id="IPR028081">
    <property type="entry name" value="Leu-bd"/>
</dbReference>
<dbReference type="RefSeq" id="WP_092438060.1">
    <property type="nucleotide sequence ID" value="NZ_FMYP01000028.1"/>
</dbReference>
<dbReference type="OrthoDB" id="827062at2"/>
<dbReference type="EMBL" id="FMYP01000028">
    <property type="protein sequence ID" value="SDC37188.1"/>
    <property type="molecule type" value="Genomic_DNA"/>
</dbReference>